<keyword evidence="4 11" id="KW-0812">Transmembrane</keyword>
<evidence type="ECO:0000256" key="1">
    <source>
        <dbReference type="ARBA" id="ARBA00004141"/>
    </source>
</evidence>
<dbReference type="GO" id="GO:0008137">
    <property type="term" value="F:NADH dehydrogenase (ubiquinone) activity"/>
    <property type="evidence" value="ECO:0007669"/>
    <property type="project" value="UniProtKB-EC"/>
</dbReference>
<keyword evidence="6 11" id="KW-1133">Transmembrane helix</keyword>
<dbReference type="AlphaFoldDB" id="A0AA51NPU0"/>
<evidence type="ECO:0000313" key="12">
    <source>
        <dbReference type="EMBL" id="WMQ75986.1"/>
    </source>
</evidence>
<evidence type="ECO:0000256" key="3">
    <source>
        <dbReference type="ARBA" id="ARBA00016612"/>
    </source>
</evidence>
<feature type="transmembrane region" description="Helical" evidence="11">
    <location>
        <begin position="53"/>
        <end position="77"/>
    </location>
</feature>
<evidence type="ECO:0000256" key="8">
    <source>
        <dbReference type="ARBA" id="ARBA00023136"/>
    </source>
</evidence>
<organism evidence="12">
    <name type="scientific">Trichochrysea japana</name>
    <dbReference type="NCBI Taxonomy" id="3073295"/>
    <lineage>
        <taxon>Eukaryota</taxon>
        <taxon>Metazoa</taxon>
        <taxon>Ecdysozoa</taxon>
        <taxon>Arthropoda</taxon>
        <taxon>Hexapoda</taxon>
        <taxon>Insecta</taxon>
        <taxon>Pterygota</taxon>
        <taxon>Neoptera</taxon>
        <taxon>Endopterygota</taxon>
        <taxon>Coleoptera</taxon>
        <taxon>Polyphaga</taxon>
        <taxon>Cucujiformia</taxon>
        <taxon>Chrysomeloidea</taxon>
        <taxon>Chrysomelidae</taxon>
        <taxon>Eumolpinae</taxon>
        <taxon>Trichochrysea</taxon>
    </lineage>
</organism>
<reference evidence="12" key="1">
    <citation type="submission" date="2023-08" db="EMBL/GenBank/DDBJ databases">
        <authorList>
            <person name="Huang L."/>
            <person name="Wu S."/>
        </authorList>
    </citation>
    <scope>NUCLEOTIDE SEQUENCE</scope>
</reference>
<dbReference type="InterPro" id="IPR039428">
    <property type="entry name" value="NUOK/Mnh_C1-like"/>
</dbReference>
<evidence type="ECO:0000256" key="2">
    <source>
        <dbReference type="ARBA" id="ARBA00010519"/>
    </source>
</evidence>
<evidence type="ECO:0000256" key="7">
    <source>
        <dbReference type="ARBA" id="ARBA00023027"/>
    </source>
</evidence>
<keyword evidence="7" id="KW-0520">NAD</keyword>
<comment type="similarity">
    <text evidence="2">Belongs to the complex I subunit 4L family.</text>
</comment>
<comment type="catalytic activity">
    <reaction evidence="10">
        <text>a ubiquinone + NADH + 5 H(+)(in) = a ubiquinol + NAD(+) + 4 H(+)(out)</text>
        <dbReference type="Rhea" id="RHEA:29091"/>
        <dbReference type="Rhea" id="RHEA-COMP:9565"/>
        <dbReference type="Rhea" id="RHEA-COMP:9566"/>
        <dbReference type="ChEBI" id="CHEBI:15378"/>
        <dbReference type="ChEBI" id="CHEBI:16389"/>
        <dbReference type="ChEBI" id="CHEBI:17976"/>
        <dbReference type="ChEBI" id="CHEBI:57540"/>
        <dbReference type="ChEBI" id="CHEBI:57945"/>
        <dbReference type="EC" id="7.1.1.2"/>
    </reaction>
</comment>
<accession>A0AA51NPU0</accession>
<dbReference type="Pfam" id="PF00420">
    <property type="entry name" value="Oxidored_q2"/>
    <property type="match status" value="1"/>
</dbReference>
<gene>
    <name evidence="12" type="primary">nad4L</name>
</gene>
<feature type="transmembrane region" description="Helical" evidence="11">
    <location>
        <begin position="23"/>
        <end position="47"/>
    </location>
</feature>
<dbReference type="GO" id="GO:0016020">
    <property type="term" value="C:membrane"/>
    <property type="evidence" value="ECO:0007669"/>
    <property type="project" value="UniProtKB-SubCell"/>
</dbReference>
<protein>
    <recommendedName>
        <fullName evidence="3">NADH-ubiquinone oxidoreductase chain 4L</fullName>
    </recommendedName>
    <alternativeName>
        <fullName evidence="9">NADH dehydrogenase subunit 4L</fullName>
    </alternativeName>
</protein>
<sequence>MLMIFVLMYFSGLISFLLKYNHLLMLLLSLEFIVLSLYYGLFIYLSLVGYEYFFMMLFLIFSVAEGVLGLGILVMMIRSHGNDYLSTFSFLW</sequence>
<keyword evidence="12" id="KW-0496">Mitochondrion</keyword>
<evidence type="ECO:0000256" key="9">
    <source>
        <dbReference type="ARBA" id="ARBA00031586"/>
    </source>
</evidence>
<proteinExistence type="inferred from homology"/>
<comment type="subcellular location">
    <subcellularLocation>
        <location evidence="1">Membrane</location>
        <topology evidence="1">Multi-pass membrane protein</topology>
    </subcellularLocation>
</comment>
<evidence type="ECO:0000256" key="6">
    <source>
        <dbReference type="ARBA" id="ARBA00022989"/>
    </source>
</evidence>
<evidence type="ECO:0000256" key="11">
    <source>
        <dbReference type="SAM" id="Phobius"/>
    </source>
</evidence>
<keyword evidence="5" id="KW-1278">Translocase</keyword>
<evidence type="ECO:0000256" key="4">
    <source>
        <dbReference type="ARBA" id="ARBA00022692"/>
    </source>
</evidence>
<name>A0AA51NPU0_9CUCU</name>
<evidence type="ECO:0000256" key="10">
    <source>
        <dbReference type="ARBA" id="ARBA00049551"/>
    </source>
</evidence>
<dbReference type="Gene3D" id="1.10.287.3510">
    <property type="match status" value="1"/>
</dbReference>
<evidence type="ECO:0000256" key="5">
    <source>
        <dbReference type="ARBA" id="ARBA00022967"/>
    </source>
</evidence>
<geneLocation type="mitochondrion" evidence="12"/>
<dbReference type="EMBL" id="OR387477">
    <property type="protein sequence ID" value="WMQ75986.1"/>
    <property type="molecule type" value="Genomic_DNA"/>
</dbReference>
<keyword evidence="8 11" id="KW-0472">Membrane</keyword>